<dbReference type="PANTHER" id="PTHR12771">
    <property type="entry name" value="ENGULFMENT AND CELL MOTILITY"/>
    <property type="match status" value="1"/>
</dbReference>
<feature type="domain" description="ELMO" evidence="1">
    <location>
        <begin position="130"/>
        <end position="285"/>
    </location>
</feature>
<evidence type="ECO:0000313" key="3">
    <source>
        <dbReference type="Proteomes" id="UP000828390"/>
    </source>
</evidence>
<dbReference type="OrthoDB" id="67155at2759"/>
<proteinExistence type="predicted"/>
<accession>A0A9D4K8N5</accession>
<keyword evidence="3" id="KW-1185">Reference proteome</keyword>
<reference evidence="2" key="1">
    <citation type="journal article" date="2019" name="bioRxiv">
        <title>The Genome of the Zebra Mussel, Dreissena polymorpha: A Resource for Invasive Species Research.</title>
        <authorList>
            <person name="McCartney M.A."/>
            <person name="Auch B."/>
            <person name="Kono T."/>
            <person name="Mallez S."/>
            <person name="Zhang Y."/>
            <person name="Obille A."/>
            <person name="Becker A."/>
            <person name="Abrahante J.E."/>
            <person name="Garbe J."/>
            <person name="Badalamenti J.P."/>
            <person name="Herman A."/>
            <person name="Mangelson H."/>
            <person name="Liachko I."/>
            <person name="Sullivan S."/>
            <person name="Sone E.D."/>
            <person name="Koren S."/>
            <person name="Silverstein K.A.T."/>
            <person name="Beckman K.B."/>
            <person name="Gohl D.M."/>
        </authorList>
    </citation>
    <scope>NUCLEOTIDE SEQUENCE</scope>
    <source>
        <strain evidence="2">Duluth1</strain>
        <tissue evidence="2">Whole animal</tissue>
    </source>
</reference>
<evidence type="ECO:0000259" key="1">
    <source>
        <dbReference type="PROSITE" id="PS51335"/>
    </source>
</evidence>
<name>A0A9D4K8N5_DREPO</name>
<evidence type="ECO:0000313" key="2">
    <source>
        <dbReference type="EMBL" id="KAH3835163.1"/>
    </source>
</evidence>
<dbReference type="Proteomes" id="UP000828390">
    <property type="component" value="Unassembled WGS sequence"/>
</dbReference>
<dbReference type="InterPro" id="IPR050868">
    <property type="entry name" value="ELMO_domain-containing"/>
</dbReference>
<comment type="caution">
    <text evidence="2">The sequence shown here is derived from an EMBL/GenBank/DDBJ whole genome shotgun (WGS) entry which is preliminary data.</text>
</comment>
<dbReference type="AlphaFoldDB" id="A0A9D4K8N5"/>
<dbReference type="EMBL" id="JAIWYP010000004">
    <property type="protein sequence ID" value="KAH3835163.1"/>
    <property type="molecule type" value="Genomic_DNA"/>
</dbReference>
<dbReference type="PROSITE" id="PS51335">
    <property type="entry name" value="ELMO"/>
    <property type="match status" value="1"/>
</dbReference>
<dbReference type="Pfam" id="PF04727">
    <property type="entry name" value="ELMO_CED12"/>
    <property type="match status" value="1"/>
</dbReference>
<protein>
    <recommendedName>
        <fullName evidence="1">ELMO domain-containing protein</fullName>
    </recommendedName>
</protein>
<gene>
    <name evidence="2" type="ORF">DPMN_108509</name>
</gene>
<dbReference type="InterPro" id="IPR006816">
    <property type="entry name" value="ELMO_dom"/>
</dbReference>
<dbReference type="PANTHER" id="PTHR12771:SF51">
    <property type="entry name" value="LD01482P"/>
    <property type="match status" value="1"/>
</dbReference>
<organism evidence="2 3">
    <name type="scientific">Dreissena polymorpha</name>
    <name type="common">Zebra mussel</name>
    <name type="synonym">Mytilus polymorpha</name>
    <dbReference type="NCBI Taxonomy" id="45954"/>
    <lineage>
        <taxon>Eukaryota</taxon>
        <taxon>Metazoa</taxon>
        <taxon>Spiralia</taxon>
        <taxon>Lophotrochozoa</taxon>
        <taxon>Mollusca</taxon>
        <taxon>Bivalvia</taxon>
        <taxon>Autobranchia</taxon>
        <taxon>Heteroconchia</taxon>
        <taxon>Euheterodonta</taxon>
        <taxon>Imparidentia</taxon>
        <taxon>Neoheterodontei</taxon>
        <taxon>Myida</taxon>
        <taxon>Dreissenoidea</taxon>
        <taxon>Dreissenidae</taxon>
        <taxon>Dreissena</taxon>
    </lineage>
</organism>
<reference evidence="2" key="2">
    <citation type="submission" date="2020-11" db="EMBL/GenBank/DDBJ databases">
        <authorList>
            <person name="McCartney M.A."/>
            <person name="Auch B."/>
            <person name="Kono T."/>
            <person name="Mallez S."/>
            <person name="Becker A."/>
            <person name="Gohl D.M."/>
            <person name="Silverstein K.A.T."/>
            <person name="Koren S."/>
            <person name="Bechman K.B."/>
            <person name="Herman A."/>
            <person name="Abrahante J.E."/>
            <person name="Garbe J."/>
        </authorList>
    </citation>
    <scope>NUCLEOTIDE SEQUENCE</scope>
    <source>
        <strain evidence="2">Duluth1</strain>
        <tissue evidence="2">Whole animal</tissue>
    </source>
</reference>
<dbReference type="GO" id="GO:0005096">
    <property type="term" value="F:GTPase activator activity"/>
    <property type="evidence" value="ECO:0007669"/>
    <property type="project" value="TreeGrafter"/>
</dbReference>
<sequence>MLGELWTGLLACLYSNLRPMFKWALRWATGKCELLRLSYQHSPGALRTKSIEYSLKHSKNGQLNRLVKEADTNIDAAVVIVMKTKYIYPEVHSRFESIFRQSLVQINGYIKLQQTVEELRLVKYSSENADHEKKLMKLWGLLEEEKLTSRVSSQWKTLGFQGDDPMTDFRGMGILGLEQLIYFSSHYPKEAKSILSRSHHPTTGCSFAIVGINMTELVYTLLKKGHLRTHFYNGTQSPPSLQDYHEVYCYAFSEFDAFWLSEKPKDVMEFGPVREKYRKKLTAKLKENNMVLTAKFQDTSS</sequence>